<proteinExistence type="inferred from homology"/>
<comment type="similarity">
    <text evidence="4">Belongs to the class I-like SAM-binding methyltransferase superfamily. Cation-dependent O-methyltransferase family.</text>
</comment>
<gene>
    <name evidence="6" type="ORF">CTAYLR_006446</name>
</gene>
<protein>
    <recommendedName>
        <fullName evidence="5">Rhodanese domain-containing protein</fullName>
    </recommendedName>
</protein>
<evidence type="ECO:0000313" key="7">
    <source>
        <dbReference type="Proteomes" id="UP001230188"/>
    </source>
</evidence>
<evidence type="ECO:0000259" key="5">
    <source>
        <dbReference type="PROSITE" id="PS50206"/>
    </source>
</evidence>
<dbReference type="GO" id="GO:0008171">
    <property type="term" value="F:O-methyltransferase activity"/>
    <property type="evidence" value="ECO:0007669"/>
    <property type="project" value="InterPro"/>
</dbReference>
<keyword evidence="7" id="KW-1185">Reference proteome</keyword>
<dbReference type="SUPFAM" id="SSF52821">
    <property type="entry name" value="Rhodanese/Cell cycle control phosphatase"/>
    <property type="match status" value="1"/>
</dbReference>
<evidence type="ECO:0000256" key="1">
    <source>
        <dbReference type="ARBA" id="ARBA00022603"/>
    </source>
</evidence>
<keyword evidence="1" id="KW-0489">Methyltransferase</keyword>
<evidence type="ECO:0000256" key="2">
    <source>
        <dbReference type="ARBA" id="ARBA00022679"/>
    </source>
</evidence>
<dbReference type="Pfam" id="PF00581">
    <property type="entry name" value="Rhodanese"/>
    <property type="match status" value="1"/>
</dbReference>
<comment type="caution">
    <text evidence="6">The sequence shown here is derived from an EMBL/GenBank/DDBJ whole genome shotgun (WGS) entry which is preliminary data.</text>
</comment>
<dbReference type="Proteomes" id="UP001230188">
    <property type="component" value="Unassembled WGS sequence"/>
</dbReference>
<dbReference type="Gene3D" id="3.30.70.100">
    <property type="match status" value="1"/>
</dbReference>
<sequence length="714" mass="77973">MIREEALRPVSFVVDEALKARLRLASKHRRARVFVEAGGREEAVREAIGVAVPPLRRVDYGLETVEGSFESSEGRLRVRVVARGGTVEGSSRRQNKSFIEASAYQMLSWYCFFESPLEVANATSGWDVESARASLAAAWDRFGALGRAYVAPEGINAQLAVPVETMADFEAHHGEWFSRLARDGVYFGPVPPLNLDVEVSRADFDARKPFRALHVRPRAQIVADDGAAVLDLSDAGREASPADWHAKLGGDFGGGSAAAAAAAAAAERAAPVVVLDCRNHYESAVGTFAGARPLGTETFKETYEKLDRELADLPRETEIMMFCTGGIRCVKAGAHVKQKLGFKNVTRLAGGVVNYTRHLREEKGEDRVEEASQFRGVNYVFNDRMGEPVSGDVPAFGDDEPLDVRAAEALALARKTIRSDEIEAYAERLSGEEPPVLARVRLDASARWPRASRMLCGPTQGRLLAMLCRLHGATRALELGTFCGYGALWLASALGATGRVVTVDRDPRAAAVARTHFHYATAAHPDWAPIDLVEADTTDFLRTTLEKLDPFDVAYLDADKKGYANAVDALIDTARLRPGGLIVADNTLWKGRILGVESAGAPVSAEEADDRDRRARHRARARARLAGEDEDAAEKAAALAAKAERRDRAIQQSMSHEPGVSFLSSLPQSVGDLSPFTLHRRHEFNIKLRKDPRFEQIVLPLRDGLTIARLRPDL</sequence>
<dbReference type="PANTHER" id="PTHR43846:SF1">
    <property type="entry name" value="TRNA URIDINE(34) HYDROXYLASE"/>
    <property type="match status" value="1"/>
</dbReference>
<dbReference type="InterPro" id="IPR036873">
    <property type="entry name" value="Rhodanese-like_dom_sf"/>
</dbReference>
<evidence type="ECO:0000256" key="3">
    <source>
        <dbReference type="ARBA" id="ARBA00022691"/>
    </source>
</evidence>
<dbReference type="Pfam" id="PF17773">
    <property type="entry name" value="UPF0176_N"/>
    <property type="match status" value="1"/>
</dbReference>
<dbReference type="GO" id="GO:0032259">
    <property type="term" value="P:methylation"/>
    <property type="evidence" value="ECO:0007669"/>
    <property type="project" value="UniProtKB-KW"/>
</dbReference>
<dbReference type="Gene3D" id="3.40.250.10">
    <property type="entry name" value="Rhodanese-like domain"/>
    <property type="match status" value="1"/>
</dbReference>
<dbReference type="SMART" id="SM00450">
    <property type="entry name" value="RHOD"/>
    <property type="match status" value="1"/>
</dbReference>
<evidence type="ECO:0000313" key="6">
    <source>
        <dbReference type="EMBL" id="KAJ8610835.1"/>
    </source>
</evidence>
<evidence type="ECO:0000256" key="4">
    <source>
        <dbReference type="ARBA" id="ARBA00023453"/>
    </source>
</evidence>
<accession>A0AAD7UKY7</accession>
<feature type="domain" description="Rhodanese" evidence="5">
    <location>
        <begin position="268"/>
        <end position="364"/>
    </location>
</feature>
<dbReference type="SUPFAM" id="SSF53335">
    <property type="entry name" value="S-adenosyl-L-methionine-dependent methyltransferases"/>
    <property type="match status" value="1"/>
</dbReference>
<dbReference type="InterPro" id="IPR040503">
    <property type="entry name" value="TRHO_N"/>
</dbReference>
<dbReference type="Gene3D" id="3.40.50.150">
    <property type="entry name" value="Vaccinia Virus protein VP39"/>
    <property type="match status" value="1"/>
</dbReference>
<dbReference type="PANTHER" id="PTHR43846">
    <property type="entry name" value="UPF0176 PROTEIN YCEA"/>
    <property type="match status" value="1"/>
</dbReference>
<name>A0AAD7UKY7_9STRA</name>
<keyword evidence="2" id="KW-0808">Transferase</keyword>
<dbReference type="AlphaFoldDB" id="A0AAD7UKY7"/>
<reference evidence="6" key="1">
    <citation type="submission" date="2023-01" db="EMBL/GenBank/DDBJ databases">
        <title>Metagenome sequencing of chrysophaentin producing Chrysophaeum taylorii.</title>
        <authorList>
            <person name="Davison J."/>
            <person name="Bewley C."/>
        </authorList>
    </citation>
    <scope>NUCLEOTIDE SEQUENCE</scope>
    <source>
        <strain evidence="6">NIES-1699</strain>
    </source>
</reference>
<dbReference type="InterPro" id="IPR029063">
    <property type="entry name" value="SAM-dependent_MTases_sf"/>
</dbReference>
<keyword evidence="3" id="KW-0949">S-adenosyl-L-methionine</keyword>
<dbReference type="InterPro" id="IPR002935">
    <property type="entry name" value="SAM_O-MeTrfase"/>
</dbReference>
<dbReference type="PROSITE" id="PS50206">
    <property type="entry name" value="RHODANESE_3"/>
    <property type="match status" value="1"/>
</dbReference>
<dbReference type="Pfam" id="PF01596">
    <property type="entry name" value="Methyltransf_3"/>
    <property type="match status" value="1"/>
</dbReference>
<organism evidence="6 7">
    <name type="scientific">Chrysophaeum taylorii</name>
    <dbReference type="NCBI Taxonomy" id="2483200"/>
    <lineage>
        <taxon>Eukaryota</taxon>
        <taxon>Sar</taxon>
        <taxon>Stramenopiles</taxon>
        <taxon>Ochrophyta</taxon>
        <taxon>Pelagophyceae</taxon>
        <taxon>Pelagomonadales</taxon>
        <taxon>Pelagomonadaceae</taxon>
        <taxon>Chrysophaeum</taxon>
    </lineage>
</organism>
<dbReference type="InterPro" id="IPR001763">
    <property type="entry name" value="Rhodanese-like_dom"/>
</dbReference>
<dbReference type="CDD" id="cd02440">
    <property type="entry name" value="AdoMet_MTases"/>
    <property type="match status" value="1"/>
</dbReference>
<dbReference type="PROSITE" id="PS51682">
    <property type="entry name" value="SAM_OMT_I"/>
    <property type="match status" value="1"/>
</dbReference>
<dbReference type="EMBL" id="JAQMWT010000093">
    <property type="protein sequence ID" value="KAJ8610835.1"/>
    <property type="molecule type" value="Genomic_DNA"/>
</dbReference>